<keyword evidence="9" id="KW-0229">DNA integration</keyword>
<dbReference type="PANTHER" id="PTHR42648:SF11">
    <property type="entry name" value="TRANSPOSON TY4-P GAG-POL POLYPROTEIN"/>
    <property type="match status" value="1"/>
</dbReference>
<keyword evidence="6" id="KW-0378">Hydrolase</keyword>
<dbReference type="GO" id="GO:0046872">
    <property type="term" value="F:metal ion binding"/>
    <property type="evidence" value="ECO:0007669"/>
    <property type="project" value="UniProtKB-KW"/>
</dbReference>
<sequence>MPEKMGNNINHVPVLEGRNYPLWSILINVELSAPELWDVCSSELSPTTDPSVINNWNQLNVEAVQLILSRLHPEIIVTVVNANTVKNAKLLWTKIHQKFSLQTVTNRGRTWVIWECLLNGNIEEYVKECLNILFDITGIGIVMPPDIMAYSILRKISRDSSAYDHIIDSMVLIMNSSINPLALDKLSELQQHKSTKDTFQKGMKTEKMDSSALFTNSSDYPYKLTYFFKNKSDAYKEFVKQKLIKNTHDRKIKQLLTDGGGEFVNQQFKDLENKHGFTHIIAPPYTPEHNGIAERANRTILDKAQCLLLTSNLPNQYWAEEINTATFLTNILPTPLKKNLSPYFLWTTQLPKIKRIHTFGCKVIFLIPKQRRLWKLGSVGEEGVLLGFNNDSSYRILKCKDGKVYCSRHAMFFENKFPILKNPKESDVPLLINSWYNSEEEEFFNCQEEIGEEETHNEESLISSDENSSDNNYEH</sequence>
<feature type="domain" description="Integrase catalytic" evidence="16">
    <location>
        <begin position="176"/>
        <end position="350"/>
    </location>
</feature>
<proteinExistence type="predicted"/>
<feature type="compositionally biased region" description="Low complexity" evidence="15">
    <location>
        <begin position="460"/>
        <end position="475"/>
    </location>
</feature>
<evidence type="ECO:0000256" key="5">
    <source>
        <dbReference type="ARBA" id="ARBA00022759"/>
    </source>
</evidence>
<dbReference type="InterPro" id="IPR001584">
    <property type="entry name" value="Integrase_cat-core"/>
</dbReference>
<accession>A0A9Q3I3L8</accession>
<dbReference type="GO" id="GO:0006310">
    <property type="term" value="P:DNA recombination"/>
    <property type="evidence" value="ECO:0007669"/>
    <property type="project" value="UniProtKB-KW"/>
</dbReference>
<dbReference type="GO" id="GO:0004519">
    <property type="term" value="F:endonuclease activity"/>
    <property type="evidence" value="ECO:0007669"/>
    <property type="project" value="UniProtKB-KW"/>
</dbReference>
<dbReference type="Gene3D" id="3.30.420.10">
    <property type="entry name" value="Ribonuclease H-like superfamily/Ribonuclease H"/>
    <property type="match status" value="1"/>
</dbReference>
<keyword evidence="1" id="KW-0815">Transposition</keyword>
<evidence type="ECO:0000256" key="3">
    <source>
        <dbReference type="ARBA" id="ARBA00022722"/>
    </source>
</evidence>
<dbReference type="SUPFAM" id="SSF53098">
    <property type="entry name" value="Ribonuclease H-like"/>
    <property type="match status" value="1"/>
</dbReference>
<keyword evidence="5" id="KW-0255">Endonuclease</keyword>
<dbReference type="GO" id="GO:0003723">
    <property type="term" value="F:RNA binding"/>
    <property type="evidence" value="ECO:0007669"/>
    <property type="project" value="UniProtKB-KW"/>
</dbReference>
<evidence type="ECO:0000256" key="13">
    <source>
        <dbReference type="ARBA" id="ARBA00048173"/>
    </source>
</evidence>
<keyword evidence="10" id="KW-0695">RNA-directed DNA polymerase</keyword>
<evidence type="ECO:0000256" key="9">
    <source>
        <dbReference type="ARBA" id="ARBA00022908"/>
    </source>
</evidence>
<dbReference type="AlphaFoldDB" id="A0A9Q3I3L8"/>
<dbReference type="GO" id="GO:0003964">
    <property type="term" value="F:RNA-directed DNA polymerase activity"/>
    <property type="evidence" value="ECO:0007669"/>
    <property type="project" value="UniProtKB-KW"/>
</dbReference>
<evidence type="ECO:0000256" key="15">
    <source>
        <dbReference type="SAM" id="MobiDB-lite"/>
    </source>
</evidence>
<keyword evidence="2" id="KW-0548">Nucleotidyltransferase</keyword>
<organism evidence="17 18">
    <name type="scientific">Austropuccinia psidii MF-1</name>
    <dbReference type="NCBI Taxonomy" id="1389203"/>
    <lineage>
        <taxon>Eukaryota</taxon>
        <taxon>Fungi</taxon>
        <taxon>Dikarya</taxon>
        <taxon>Basidiomycota</taxon>
        <taxon>Pucciniomycotina</taxon>
        <taxon>Pucciniomycetes</taxon>
        <taxon>Pucciniales</taxon>
        <taxon>Sphaerophragmiaceae</taxon>
        <taxon>Austropuccinia</taxon>
    </lineage>
</organism>
<name>A0A9Q3I3L8_9BASI</name>
<evidence type="ECO:0000256" key="1">
    <source>
        <dbReference type="ARBA" id="ARBA00022578"/>
    </source>
</evidence>
<keyword evidence="12" id="KW-0233">DNA recombination</keyword>
<keyword evidence="8" id="KW-0694">RNA-binding</keyword>
<dbReference type="GO" id="GO:0015074">
    <property type="term" value="P:DNA integration"/>
    <property type="evidence" value="ECO:0007669"/>
    <property type="project" value="UniProtKB-KW"/>
</dbReference>
<evidence type="ECO:0000256" key="14">
    <source>
        <dbReference type="ARBA" id="ARBA00049244"/>
    </source>
</evidence>
<dbReference type="Pfam" id="PF25597">
    <property type="entry name" value="SH3_retrovirus"/>
    <property type="match status" value="1"/>
</dbReference>
<dbReference type="GO" id="GO:0005634">
    <property type="term" value="C:nucleus"/>
    <property type="evidence" value="ECO:0007669"/>
    <property type="project" value="UniProtKB-ARBA"/>
</dbReference>
<comment type="caution">
    <text evidence="17">The sequence shown here is derived from an EMBL/GenBank/DDBJ whole genome shotgun (WGS) entry which is preliminary data.</text>
</comment>
<evidence type="ECO:0000256" key="4">
    <source>
        <dbReference type="ARBA" id="ARBA00022723"/>
    </source>
</evidence>
<keyword evidence="11" id="KW-0239">DNA-directed DNA polymerase</keyword>
<gene>
    <name evidence="17" type="ORF">O181_066448</name>
</gene>
<evidence type="ECO:0000313" key="17">
    <source>
        <dbReference type="EMBL" id="MBW0526733.1"/>
    </source>
</evidence>
<dbReference type="EMBL" id="AVOT02032905">
    <property type="protein sequence ID" value="MBW0526733.1"/>
    <property type="molecule type" value="Genomic_DNA"/>
</dbReference>
<dbReference type="InterPro" id="IPR057670">
    <property type="entry name" value="SH3_retrovirus"/>
</dbReference>
<evidence type="ECO:0000256" key="7">
    <source>
        <dbReference type="ARBA" id="ARBA00022842"/>
    </source>
</evidence>
<comment type="catalytic activity">
    <reaction evidence="14">
        <text>DNA(n) + a 2'-deoxyribonucleoside 5'-triphosphate = DNA(n+1) + diphosphate</text>
        <dbReference type="Rhea" id="RHEA:22508"/>
        <dbReference type="Rhea" id="RHEA-COMP:17339"/>
        <dbReference type="Rhea" id="RHEA-COMP:17340"/>
        <dbReference type="ChEBI" id="CHEBI:33019"/>
        <dbReference type="ChEBI" id="CHEBI:61560"/>
        <dbReference type="ChEBI" id="CHEBI:173112"/>
        <dbReference type="EC" id="2.7.7.7"/>
    </reaction>
</comment>
<evidence type="ECO:0000256" key="8">
    <source>
        <dbReference type="ARBA" id="ARBA00022884"/>
    </source>
</evidence>
<dbReference type="InterPro" id="IPR039537">
    <property type="entry name" value="Retrotran_Ty1/copia-like"/>
</dbReference>
<dbReference type="GO" id="GO:0003887">
    <property type="term" value="F:DNA-directed DNA polymerase activity"/>
    <property type="evidence" value="ECO:0007669"/>
    <property type="project" value="UniProtKB-KW"/>
</dbReference>
<keyword evidence="4" id="KW-0479">Metal-binding</keyword>
<comment type="catalytic activity">
    <reaction evidence="13">
        <text>DNA(n) + a 2'-deoxyribonucleoside 5'-triphosphate = DNA(n+1) + diphosphate</text>
        <dbReference type="Rhea" id="RHEA:22508"/>
        <dbReference type="Rhea" id="RHEA-COMP:17339"/>
        <dbReference type="Rhea" id="RHEA-COMP:17340"/>
        <dbReference type="ChEBI" id="CHEBI:33019"/>
        <dbReference type="ChEBI" id="CHEBI:61560"/>
        <dbReference type="ChEBI" id="CHEBI:173112"/>
        <dbReference type="EC" id="2.7.7.49"/>
    </reaction>
</comment>
<evidence type="ECO:0000313" key="18">
    <source>
        <dbReference type="Proteomes" id="UP000765509"/>
    </source>
</evidence>
<keyword evidence="3" id="KW-0540">Nuclease</keyword>
<dbReference type="GO" id="GO:0032196">
    <property type="term" value="P:transposition"/>
    <property type="evidence" value="ECO:0007669"/>
    <property type="project" value="UniProtKB-KW"/>
</dbReference>
<keyword evidence="11" id="KW-0808">Transferase</keyword>
<evidence type="ECO:0000256" key="6">
    <source>
        <dbReference type="ARBA" id="ARBA00022801"/>
    </source>
</evidence>
<evidence type="ECO:0000259" key="16">
    <source>
        <dbReference type="PROSITE" id="PS50994"/>
    </source>
</evidence>
<keyword evidence="18" id="KW-1185">Reference proteome</keyword>
<dbReference type="InterPro" id="IPR012337">
    <property type="entry name" value="RNaseH-like_sf"/>
</dbReference>
<reference evidence="17" key="1">
    <citation type="submission" date="2021-03" db="EMBL/GenBank/DDBJ databases">
        <title>Draft genome sequence of rust myrtle Austropuccinia psidii MF-1, a brazilian biotype.</title>
        <authorList>
            <person name="Quecine M.C."/>
            <person name="Pachon D.M.R."/>
            <person name="Bonatelli M.L."/>
            <person name="Correr F.H."/>
            <person name="Franceschini L.M."/>
            <person name="Leite T.F."/>
            <person name="Margarido G.R.A."/>
            <person name="Almeida C.A."/>
            <person name="Ferrarezi J.A."/>
            <person name="Labate C.A."/>
        </authorList>
    </citation>
    <scope>NUCLEOTIDE SEQUENCE</scope>
    <source>
        <strain evidence="17">MF-1</strain>
    </source>
</reference>
<evidence type="ECO:0000256" key="12">
    <source>
        <dbReference type="ARBA" id="ARBA00023172"/>
    </source>
</evidence>
<dbReference type="InterPro" id="IPR036397">
    <property type="entry name" value="RNaseH_sf"/>
</dbReference>
<dbReference type="Proteomes" id="UP000765509">
    <property type="component" value="Unassembled WGS sequence"/>
</dbReference>
<keyword evidence="7" id="KW-0460">Magnesium</keyword>
<dbReference type="PROSITE" id="PS50994">
    <property type="entry name" value="INTEGRASE"/>
    <property type="match status" value="1"/>
</dbReference>
<feature type="region of interest" description="Disordered" evidence="15">
    <location>
        <begin position="451"/>
        <end position="475"/>
    </location>
</feature>
<dbReference type="GO" id="GO:0016787">
    <property type="term" value="F:hydrolase activity"/>
    <property type="evidence" value="ECO:0007669"/>
    <property type="project" value="UniProtKB-KW"/>
</dbReference>
<evidence type="ECO:0000256" key="10">
    <source>
        <dbReference type="ARBA" id="ARBA00022918"/>
    </source>
</evidence>
<evidence type="ECO:0000256" key="11">
    <source>
        <dbReference type="ARBA" id="ARBA00022932"/>
    </source>
</evidence>
<dbReference type="PANTHER" id="PTHR42648">
    <property type="entry name" value="TRANSPOSASE, PUTATIVE-RELATED"/>
    <property type="match status" value="1"/>
</dbReference>
<protein>
    <recommendedName>
        <fullName evidence="16">Integrase catalytic domain-containing protein</fullName>
    </recommendedName>
</protein>
<evidence type="ECO:0000256" key="2">
    <source>
        <dbReference type="ARBA" id="ARBA00022695"/>
    </source>
</evidence>